<keyword evidence="13" id="KW-0812">Transmembrane</keyword>
<dbReference type="PROSITE" id="PS50109">
    <property type="entry name" value="HIS_KIN"/>
    <property type="match status" value="1"/>
</dbReference>
<dbReference type="RefSeq" id="WP_101659377.1">
    <property type="nucleotide sequence ID" value="NZ_PKGZ01000001.1"/>
</dbReference>
<keyword evidence="10" id="KW-0067">ATP-binding</keyword>
<dbReference type="InterPro" id="IPR036097">
    <property type="entry name" value="HisK_dim/P_sf"/>
</dbReference>
<dbReference type="FunFam" id="3.30.565.10:FF:000023">
    <property type="entry name" value="PAS domain-containing sensor histidine kinase"/>
    <property type="match status" value="1"/>
</dbReference>
<keyword evidence="6" id="KW-0597">Phosphoprotein</keyword>
<evidence type="ECO:0000256" key="12">
    <source>
        <dbReference type="ARBA" id="ARBA00023136"/>
    </source>
</evidence>
<dbReference type="Gene3D" id="3.30.565.10">
    <property type="entry name" value="Histidine kinase-like ATPase, C-terminal domain"/>
    <property type="match status" value="1"/>
</dbReference>
<evidence type="ECO:0000259" key="14">
    <source>
        <dbReference type="PROSITE" id="PS50109"/>
    </source>
</evidence>
<dbReference type="InterPro" id="IPR005467">
    <property type="entry name" value="His_kinase_dom"/>
</dbReference>
<evidence type="ECO:0000256" key="1">
    <source>
        <dbReference type="ARBA" id="ARBA00000085"/>
    </source>
</evidence>
<evidence type="ECO:0000256" key="7">
    <source>
        <dbReference type="ARBA" id="ARBA00022679"/>
    </source>
</evidence>
<evidence type="ECO:0000256" key="6">
    <source>
        <dbReference type="ARBA" id="ARBA00022553"/>
    </source>
</evidence>
<comment type="caution">
    <text evidence="16">The sequence shown here is derived from an EMBL/GenBank/DDBJ whole genome shotgun (WGS) entry which is preliminary data.</text>
</comment>
<evidence type="ECO:0000259" key="15">
    <source>
        <dbReference type="PROSITE" id="PS50885"/>
    </source>
</evidence>
<dbReference type="GO" id="GO:0005886">
    <property type="term" value="C:plasma membrane"/>
    <property type="evidence" value="ECO:0007669"/>
    <property type="project" value="UniProtKB-SubCell"/>
</dbReference>
<feature type="domain" description="HAMP" evidence="15">
    <location>
        <begin position="193"/>
        <end position="245"/>
    </location>
</feature>
<evidence type="ECO:0000313" key="16">
    <source>
        <dbReference type="EMBL" id="PKY92038.1"/>
    </source>
</evidence>
<dbReference type="Proteomes" id="UP000234775">
    <property type="component" value="Unassembled WGS sequence"/>
</dbReference>
<dbReference type="GO" id="GO:0004721">
    <property type="term" value="F:phosphoprotein phosphatase activity"/>
    <property type="evidence" value="ECO:0007669"/>
    <property type="project" value="TreeGrafter"/>
</dbReference>
<comment type="catalytic activity">
    <reaction evidence="1">
        <text>ATP + protein L-histidine = ADP + protein N-phospho-L-histidine.</text>
        <dbReference type="EC" id="2.7.13.3"/>
    </reaction>
</comment>
<dbReference type="NCBIfam" id="NF046044">
    <property type="entry name" value="PnpS"/>
    <property type="match status" value="1"/>
</dbReference>
<keyword evidence="13" id="KW-1133">Transmembrane helix</keyword>
<feature type="domain" description="Histidine kinase" evidence="14">
    <location>
        <begin position="376"/>
        <end position="598"/>
    </location>
</feature>
<keyword evidence="8" id="KW-0547">Nucleotide-binding</keyword>
<dbReference type="InterPro" id="IPR036890">
    <property type="entry name" value="HATPase_C_sf"/>
</dbReference>
<dbReference type="EMBL" id="PKGZ01000001">
    <property type="protein sequence ID" value="PKY92038.1"/>
    <property type="molecule type" value="Genomic_DNA"/>
</dbReference>
<dbReference type="Pfam" id="PF00512">
    <property type="entry name" value="HisKA"/>
    <property type="match status" value="1"/>
</dbReference>
<evidence type="ECO:0000256" key="5">
    <source>
        <dbReference type="ARBA" id="ARBA00022475"/>
    </source>
</evidence>
<dbReference type="GO" id="GO:0045121">
    <property type="term" value="C:membrane raft"/>
    <property type="evidence" value="ECO:0007669"/>
    <property type="project" value="UniProtKB-SubCell"/>
</dbReference>
<dbReference type="InterPro" id="IPR050351">
    <property type="entry name" value="BphY/WalK/GraS-like"/>
</dbReference>
<evidence type="ECO:0000313" key="17">
    <source>
        <dbReference type="Proteomes" id="UP000234775"/>
    </source>
</evidence>
<evidence type="ECO:0000256" key="9">
    <source>
        <dbReference type="ARBA" id="ARBA00022777"/>
    </source>
</evidence>
<dbReference type="SMART" id="SM00387">
    <property type="entry name" value="HATPase_c"/>
    <property type="match status" value="1"/>
</dbReference>
<dbReference type="CDD" id="cd00082">
    <property type="entry name" value="HisKA"/>
    <property type="match status" value="1"/>
</dbReference>
<dbReference type="Gene3D" id="3.30.450.20">
    <property type="entry name" value="PAS domain"/>
    <property type="match status" value="1"/>
</dbReference>
<protein>
    <recommendedName>
        <fullName evidence="4">histidine kinase</fullName>
        <ecNumber evidence="4">2.7.13.3</ecNumber>
    </recommendedName>
</protein>
<keyword evidence="11" id="KW-0902">Two-component regulatory system</keyword>
<evidence type="ECO:0000256" key="11">
    <source>
        <dbReference type="ARBA" id="ARBA00023012"/>
    </source>
</evidence>
<dbReference type="GO" id="GO:0005524">
    <property type="term" value="F:ATP binding"/>
    <property type="evidence" value="ECO:0007669"/>
    <property type="project" value="UniProtKB-KW"/>
</dbReference>
<dbReference type="SMART" id="SM00388">
    <property type="entry name" value="HisKA"/>
    <property type="match status" value="1"/>
</dbReference>
<organism evidence="16 17">
    <name type="scientific">Aerococcus christensenii</name>
    <dbReference type="NCBI Taxonomy" id="87541"/>
    <lineage>
        <taxon>Bacteria</taxon>
        <taxon>Bacillati</taxon>
        <taxon>Bacillota</taxon>
        <taxon>Bacilli</taxon>
        <taxon>Lactobacillales</taxon>
        <taxon>Aerococcaceae</taxon>
        <taxon>Aerococcus</taxon>
    </lineage>
</organism>
<dbReference type="AlphaFoldDB" id="A0A2I1K8S1"/>
<keyword evidence="17" id="KW-1185">Reference proteome</keyword>
<gene>
    <name evidence="16" type="ORF">CYJ27_00965</name>
</gene>
<evidence type="ECO:0000256" key="2">
    <source>
        <dbReference type="ARBA" id="ARBA00004236"/>
    </source>
</evidence>
<dbReference type="InterPro" id="IPR003660">
    <property type="entry name" value="HAMP_dom"/>
</dbReference>
<keyword evidence="9" id="KW-0418">Kinase</keyword>
<dbReference type="InterPro" id="IPR003594">
    <property type="entry name" value="HATPase_dom"/>
</dbReference>
<name>A0A2I1K8S1_9LACT</name>
<proteinExistence type="predicted"/>
<dbReference type="Gene3D" id="6.10.340.10">
    <property type="match status" value="1"/>
</dbReference>
<keyword evidence="12 13" id="KW-0472">Membrane</keyword>
<dbReference type="SUPFAM" id="SSF47384">
    <property type="entry name" value="Homodimeric domain of signal transducing histidine kinase"/>
    <property type="match status" value="1"/>
</dbReference>
<dbReference type="Gene3D" id="1.10.287.130">
    <property type="match status" value="1"/>
</dbReference>
<accession>A0A2I1K8S1</accession>
<dbReference type="GO" id="GO:0000155">
    <property type="term" value="F:phosphorelay sensor kinase activity"/>
    <property type="evidence" value="ECO:0007669"/>
    <property type="project" value="InterPro"/>
</dbReference>
<dbReference type="PANTHER" id="PTHR45453">
    <property type="entry name" value="PHOSPHATE REGULON SENSOR PROTEIN PHOR"/>
    <property type="match status" value="1"/>
</dbReference>
<evidence type="ECO:0000256" key="8">
    <source>
        <dbReference type="ARBA" id="ARBA00022741"/>
    </source>
</evidence>
<comment type="subcellular location">
    <subcellularLocation>
        <location evidence="2">Cell membrane</location>
    </subcellularLocation>
    <subcellularLocation>
        <location evidence="3">Membrane raft</location>
        <topology evidence="3">Multi-pass membrane protein</topology>
    </subcellularLocation>
</comment>
<dbReference type="Pfam" id="PF02518">
    <property type="entry name" value="HATPase_c"/>
    <property type="match status" value="1"/>
</dbReference>
<reference evidence="16 17" key="1">
    <citation type="submission" date="2017-12" db="EMBL/GenBank/DDBJ databases">
        <title>Phylogenetic diversity of female urinary microbiome.</title>
        <authorList>
            <person name="Thomas-White K."/>
            <person name="Wolfe A.J."/>
        </authorList>
    </citation>
    <scope>NUCLEOTIDE SEQUENCE [LARGE SCALE GENOMIC DNA]</scope>
    <source>
        <strain evidence="16 17">UMB0844</strain>
    </source>
</reference>
<dbReference type="PANTHER" id="PTHR45453:SF1">
    <property type="entry name" value="PHOSPHATE REGULON SENSOR PROTEIN PHOR"/>
    <property type="match status" value="1"/>
</dbReference>
<keyword evidence="5" id="KW-1003">Cell membrane</keyword>
<dbReference type="SUPFAM" id="SSF55874">
    <property type="entry name" value="ATPase domain of HSP90 chaperone/DNA topoisomerase II/histidine kinase"/>
    <property type="match status" value="1"/>
</dbReference>
<keyword evidence="7" id="KW-0808">Transferase</keyword>
<dbReference type="InterPro" id="IPR035965">
    <property type="entry name" value="PAS-like_dom_sf"/>
</dbReference>
<dbReference type="SUPFAM" id="SSF55785">
    <property type="entry name" value="PYP-like sensor domain (PAS domain)"/>
    <property type="match status" value="1"/>
</dbReference>
<dbReference type="PRINTS" id="PR00344">
    <property type="entry name" value="BCTRLSENSOR"/>
</dbReference>
<feature type="transmembrane region" description="Helical" evidence="13">
    <location>
        <begin position="169"/>
        <end position="192"/>
    </location>
</feature>
<dbReference type="InterPro" id="IPR003661">
    <property type="entry name" value="HisK_dim/P_dom"/>
</dbReference>
<dbReference type="InterPro" id="IPR004358">
    <property type="entry name" value="Sig_transdc_His_kin-like_C"/>
</dbReference>
<evidence type="ECO:0000256" key="4">
    <source>
        <dbReference type="ARBA" id="ARBA00012438"/>
    </source>
</evidence>
<evidence type="ECO:0000256" key="3">
    <source>
        <dbReference type="ARBA" id="ARBA00004314"/>
    </source>
</evidence>
<sequence>MKRLTLGLTAIFSILFLTLSLIFSLNANTLVQTSMEDQTKTFMEETAHTLEKACQNLTSEDLSNETENWRVVRQELLSVSHSVEKVSVYNKEGKEICHLGNDRLKSENPGVVSSSPDSSKDFQFKRLDRPDHEAFYEYSGNLTNQQGDFLAYIRIVRSATDIADSRLRLFRFSILGSLMMTVLLYVALRIYFRQISQPIDSLSQLVGKLNKHDYSLRYDQLGVEELDALGDRVNRLADNLSQQGSQISMQEERLKLLMNYLVVGILMMDKDHQIKVVNRAAYRILNLNDKVLNHTYEEILKDQELKEMIAKGYKKKKNTKSEITFHSTKKRIVDVNVLYVPQNREELSFGERVIVLLYDITEIRHLEEVRSEFVANASHELKTPITVIKGFTETLLDGALEDPVSARYFVELMDKESDRLGQLINDTLDLARIEQDKREHRIENVCLDELIEEILIQLRQKAQKRQVQLHFENLFSKPIDLISEPSRIKQIMLNLIINAIKYNHPQGGDVWISIDSQPKSGLVIIKVKDNGIGIPKKDLPRIFERFYRVDKARSKASGGTGLGLSIVRNLVKSMDGHILVESKWQEGTCFTVYLPSDPRGEED</sequence>
<evidence type="ECO:0000256" key="10">
    <source>
        <dbReference type="ARBA" id="ARBA00022840"/>
    </source>
</evidence>
<dbReference type="CDD" id="cd00075">
    <property type="entry name" value="HATPase"/>
    <property type="match status" value="1"/>
</dbReference>
<dbReference type="GO" id="GO:0016036">
    <property type="term" value="P:cellular response to phosphate starvation"/>
    <property type="evidence" value="ECO:0007669"/>
    <property type="project" value="TreeGrafter"/>
</dbReference>
<evidence type="ECO:0000256" key="13">
    <source>
        <dbReference type="SAM" id="Phobius"/>
    </source>
</evidence>
<dbReference type="FunFam" id="1.10.287.130:FF:000001">
    <property type="entry name" value="Two-component sensor histidine kinase"/>
    <property type="match status" value="1"/>
</dbReference>
<dbReference type="PROSITE" id="PS50885">
    <property type="entry name" value="HAMP"/>
    <property type="match status" value="1"/>
</dbReference>
<dbReference type="EC" id="2.7.13.3" evidence="4"/>